<proteinExistence type="predicted"/>
<gene>
    <name evidence="1" type="ORF">MRB53_012229</name>
</gene>
<protein>
    <submittedName>
        <fullName evidence="1">Uncharacterized protein</fullName>
    </submittedName>
</protein>
<dbReference type="EMBL" id="CM056811">
    <property type="protein sequence ID" value="KAJ8637962.1"/>
    <property type="molecule type" value="Genomic_DNA"/>
</dbReference>
<evidence type="ECO:0000313" key="2">
    <source>
        <dbReference type="Proteomes" id="UP001234297"/>
    </source>
</evidence>
<evidence type="ECO:0000313" key="1">
    <source>
        <dbReference type="EMBL" id="KAJ8637962.1"/>
    </source>
</evidence>
<name>A0ACC2LWU9_PERAE</name>
<sequence>MSARAFFNSLFFFFFISIFLFVSESISSFHPLDPLTPSEIKTIQHTIKFSHLGSTQNLTFQYVGLDDPDKGTLLSWLSNHTKTPLPRRAFIIARSENQTHEIIVDIKDNFIVSDRIYNGYGYPTPTIAELEAASSLPFTYPSFIESVTKRGLDLTQVVCESFLVGWFGEERKGKRMAKIMCYYRGGTDNFFMRPLEGVTVTVDLDAMAIMGYYDRIRVPMPKAEGTDYRAAKQKPPFAKRTNGITVVQPDGPSFTIDGHMIRWANWAFHLGFDARVGPMISLASIYDLDKDEYRSILYRGYISELFVPYMDLADEWYHRTFFDSGEYGFGLSAVSLEPTTDCPSNAVFIDVYLADQSSNPVKMSNIFCVFERSAGDIMWRHTETGIPGKVVREVRADVSLVVRMVAAVGNYDYVVDWEFKQSGSIKVVVGLTGVLEVKGVPYTHTNQVRENVYGTLLAEHTVGVNHDHFLTYYLDMDIDGQDNSFIKAKMQTVRVMEGGKTSIPRKSYWTVVTETAKTEADARLKPSLDPADLLVVNPNKMTKVGNHIGYRLIGGSQATSILSDDDYPQIRGAYTKYQLMVTPYNRSEKWAAGVYTDQSRGDDTLAVWSQRNRAIENRDIVLWYTVGFHHIPCQEDFPVMPTLTGGFELRPSNFFDRNPVLKRVASSAEASTSWPDSETAEPARTSVVAVEAETSSRSERSQQVVDSPSSPPSSEEGEDMQWCHPPVVVADLEAWIFRGRAPRAPMPLGAASASTSLAVTDASSPVLATSLKGTEYRASKQKPPFSKRANGITVVQLDGPSFTIDGHMISSFHPLDPLTPSEIKTIQHTIKSSHLGSTQNLTFQYVGLDDPDKQTLLSWLSNHTKTPLPRRAFIIARLENQTHEIIVDIKDNFIVSDRIYNGYGYTTPTLAELEAACSLPFTYPSFIESVTKRGLDMTQVVCEAYLVGWFGEERKGKRMAKILCNYRGGTVNFFMRPLEGVTVTVDLDAMAIMGYYDRIRVPMPKAEGTDYRASKQKPPFAKRTNGITVVQPDGPSFTIDGHMIRWANWAFHLGFDARVGPIISLASIYDLDKDEYRSILYRGYISELFVPYMDLAEEWYYKTFFDAGEYGFGMSAVSLERTTDCPSNAVFIDVYLADQSSNPVKMSNIFCVFERAAGNIMWRHTEVGIPGKVVREVRADVSLVVRMVAAVSNYDYVVDWEFKQSGSIKVGVGLTGILEAKSVPYTHTNQIRENVYGTLLAENTIGVNHDHFLTYYLDMDIDGQDNSFIKEKMQTVRVMEGRMTSIPRKSYWTVVTETAKTEADARLRPSSDPADLLVVNPNRMTKVGNHIGYRLIGGSQATSILSDDDYPQIRGAYTKYQLMVTPYNRSEKWAAGVYTDQSRGDDNLAVWSQRNRDIQNRDIVLWYTVGFHHIPRHEDFPVMPTLTGGFELRPSNFFESNPVLKLLQKCQIGIERLDAAEARAAEWVVERDELRASVASKDATLAEVAARNAGLVFDYEESKVEVGRLKDELAEEKSQNLHLATELDDLRVAAKRLEDDLESAKGTNRRLLSQRNQAQGYNAFDADVILEVATVDTFDEEEVALATGVAPRSRSSIEALPSQDIDDGDSSNECTICLNVMQLRDG</sequence>
<dbReference type="Proteomes" id="UP001234297">
    <property type="component" value="Chromosome 3"/>
</dbReference>
<reference evidence="1 2" key="1">
    <citation type="journal article" date="2022" name="Hortic Res">
        <title>A haplotype resolved chromosomal level avocado genome allows analysis of novel avocado genes.</title>
        <authorList>
            <person name="Nath O."/>
            <person name="Fletcher S.J."/>
            <person name="Hayward A."/>
            <person name="Shaw L.M."/>
            <person name="Masouleh A.K."/>
            <person name="Furtado A."/>
            <person name="Henry R.J."/>
            <person name="Mitter N."/>
        </authorList>
    </citation>
    <scope>NUCLEOTIDE SEQUENCE [LARGE SCALE GENOMIC DNA]</scope>
    <source>
        <strain evidence="2">cv. Hass</strain>
    </source>
</reference>
<organism evidence="1 2">
    <name type="scientific">Persea americana</name>
    <name type="common">Avocado</name>
    <dbReference type="NCBI Taxonomy" id="3435"/>
    <lineage>
        <taxon>Eukaryota</taxon>
        <taxon>Viridiplantae</taxon>
        <taxon>Streptophyta</taxon>
        <taxon>Embryophyta</taxon>
        <taxon>Tracheophyta</taxon>
        <taxon>Spermatophyta</taxon>
        <taxon>Magnoliopsida</taxon>
        <taxon>Magnoliidae</taxon>
        <taxon>Laurales</taxon>
        <taxon>Lauraceae</taxon>
        <taxon>Persea</taxon>
    </lineage>
</organism>
<keyword evidence="2" id="KW-1185">Reference proteome</keyword>
<comment type="caution">
    <text evidence="1">The sequence shown here is derived from an EMBL/GenBank/DDBJ whole genome shotgun (WGS) entry which is preliminary data.</text>
</comment>
<accession>A0ACC2LWU9</accession>